<dbReference type="GO" id="GO:0016020">
    <property type="term" value="C:membrane"/>
    <property type="evidence" value="ECO:0007669"/>
    <property type="project" value="UniProtKB-SubCell"/>
</dbReference>
<keyword evidence="7" id="KW-0436">Ligase</keyword>
<feature type="transmembrane region" description="Helical" evidence="5">
    <location>
        <begin position="62"/>
        <end position="79"/>
    </location>
</feature>
<comment type="subcellular location">
    <subcellularLocation>
        <location evidence="1">Membrane</location>
        <topology evidence="1">Multi-pass membrane protein</topology>
    </subcellularLocation>
</comment>
<proteinExistence type="predicted"/>
<dbReference type="PANTHER" id="PTHR37422">
    <property type="entry name" value="TEICHURONIC ACID BIOSYNTHESIS PROTEIN TUAE"/>
    <property type="match status" value="1"/>
</dbReference>
<dbReference type="OrthoDB" id="8576060at2"/>
<dbReference type="PANTHER" id="PTHR37422:SF17">
    <property type="entry name" value="O-ANTIGEN LIGASE"/>
    <property type="match status" value="1"/>
</dbReference>
<evidence type="ECO:0000256" key="1">
    <source>
        <dbReference type="ARBA" id="ARBA00004141"/>
    </source>
</evidence>
<keyword evidence="3 5" id="KW-1133">Transmembrane helix</keyword>
<feature type="transmembrane region" description="Helical" evidence="5">
    <location>
        <begin position="337"/>
        <end position="356"/>
    </location>
</feature>
<evidence type="ECO:0000259" key="6">
    <source>
        <dbReference type="Pfam" id="PF04932"/>
    </source>
</evidence>
<evidence type="ECO:0000256" key="3">
    <source>
        <dbReference type="ARBA" id="ARBA00022989"/>
    </source>
</evidence>
<name>A0A1I2B3S4_9BURK</name>
<evidence type="ECO:0000313" key="7">
    <source>
        <dbReference type="EMBL" id="SFE50538.1"/>
    </source>
</evidence>
<feature type="transmembrane region" description="Helical" evidence="5">
    <location>
        <begin position="20"/>
        <end position="50"/>
    </location>
</feature>
<keyword evidence="2 5" id="KW-0812">Transmembrane</keyword>
<evidence type="ECO:0000313" key="8">
    <source>
        <dbReference type="Proteomes" id="UP000199119"/>
    </source>
</evidence>
<feature type="transmembrane region" description="Helical" evidence="5">
    <location>
        <begin position="115"/>
        <end position="132"/>
    </location>
</feature>
<evidence type="ECO:0000256" key="5">
    <source>
        <dbReference type="SAM" id="Phobius"/>
    </source>
</evidence>
<feature type="transmembrane region" description="Helical" evidence="5">
    <location>
        <begin position="152"/>
        <end position="173"/>
    </location>
</feature>
<keyword evidence="8" id="KW-1185">Reference proteome</keyword>
<accession>A0A1I2B3S4</accession>
<dbReference type="RefSeq" id="WP_092937953.1">
    <property type="nucleotide sequence ID" value="NZ_FONX01000002.1"/>
</dbReference>
<dbReference type="EMBL" id="FONX01000002">
    <property type="protein sequence ID" value="SFE50538.1"/>
    <property type="molecule type" value="Genomic_DNA"/>
</dbReference>
<organism evidence="7 8">
    <name type="scientific">Paracidovorax wautersii</name>
    <dbReference type="NCBI Taxonomy" id="1177982"/>
    <lineage>
        <taxon>Bacteria</taxon>
        <taxon>Pseudomonadati</taxon>
        <taxon>Pseudomonadota</taxon>
        <taxon>Betaproteobacteria</taxon>
        <taxon>Burkholderiales</taxon>
        <taxon>Comamonadaceae</taxon>
        <taxon>Paracidovorax</taxon>
    </lineage>
</organism>
<protein>
    <submittedName>
        <fullName evidence="7">O-antigen ligase</fullName>
    </submittedName>
</protein>
<evidence type="ECO:0000256" key="2">
    <source>
        <dbReference type="ARBA" id="ARBA00022692"/>
    </source>
</evidence>
<feature type="domain" description="O-antigen ligase-related" evidence="6">
    <location>
        <begin position="188"/>
        <end position="345"/>
    </location>
</feature>
<sequence length="434" mass="48016">MQISSYLGPSPWQRQWTTLAAFLVLALSLTVSSGYSYGAVLLLLGAVVSLPHWARHRPDRGTLALAAIFFAMGLLWCVMSDAREGMGQWDRSIKFLLGTVCLLFIAKFPPRPRALFWGLLLGCLGAGCVALWQVRVEGALRASGFPSNHTNAIQWGNLALLLGAMLAMQLVALWRQLPRAVPWVGVAAALMALNASVLSQSRGGWLALLLALPLGIYLFHRLHPGRVLRIAGALLAALVVLTVMNWRLIEQRWELMHQEVTQYDDNARAGAESSVGQRLEHWRFAWDLGRERPLTGWGLAGYMREKEKRVAAGLYQKSITEYIYVHNEPLDVFVKTGIGGVALLLCFYGVPFFLFWPSRRRLAALDGLPEAERTQVVALRLTGVCIPVLYVGFGLTQVFFAHNSGIMFYLFSNMIVWSALLGSDPALRAAAART</sequence>
<dbReference type="Proteomes" id="UP000199119">
    <property type="component" value="Unassembled WGS sequence"/>
</dbReference>
<feature type="transmembrane region" description="Helical" evidence="5">
    <location>
        <begin position="227"/>
        <end position="249"/>
    </location>
</feature>
<dbReference type="Pfam" id="PF04932">
    <property type="entry name" value="Wzy_C"/>
    <property type="match status" value="1"/>
</dbReference>
<keyword evidence="4 5" id="KW-0472">Membrane</keyword>
<gene>
    <name evidence="7" type="ORF">SAMN04489711_102387</name>
</gene>
<evidence type="ECO:0000256" key="4">
    <source>
        <dbReference type="ARBA" id="ARBA00023136"/>
    </source>
</evidence>
<dbReference type="GO" id="GO:0016874">
    <property type="term" value="F:ligase activity"/>
    <property type="evidence" value="ECO:0007669"/>
    <property type="project" value="UniProtKB-KW"/>
</dbReference>
<dbReference type="InterPro" id="IPR051533">
    <property type="entry name" value="WaaL-like"/>
</dbReference>
<feature type="transmembrane region" description="Helical" evidence="5">
    <location>
        <begin position="377"/>
        <end position="400"/>
    </location>
</feature>
<feature type="transmembrane region" description="Helical" evidence="5">
    <location>
        <begin position="180"/>
        <end position="197"/>
    </location>
</feature>
<dbReference type="STRING" id="1177982.SAMN04489711_102387"/>
<reference evidence="8" key="1">
    <citation type="submission" date="2016-10" db="EMBL/GenBank/DDBJ databases">
        <authorList>
            <person name="Varghese N."/>
            <person name="Submissions S."/>
        </authorList>
    </citation>
    <scope>NUCLEOTIDE SEQUENCE [LARGE SCALE GENOMIC DNA]</scope>
    <source>
        <strain evidence="8">DSM 27981</strain>
    </source>
</reference>
<feature type="transmembrane region" description="Helical" evidence="5">
    <location>
        <begin position="406"/>
        <end position="427"/>
    </location>
</feature>
<feature type="transmembrane region" description="Helical" evidence="5">
    <location>
        <begin position="203"/>
        <end position="220"/>
    </location>
</feature>
<dbReference type="InterPro" id="IPR007016">
    <property type="entry name" value="O-antigen_ligase-rel_domated"/>
</dbReference>
<dbReference type="AlphaFoldDB" id="A0A1I2B3S4"/>